<gene>
    <name evidence="2" type="ORF">B0T19DRAFT_95069</name>
</gene>
<dbReference type="Proteomes" id="UP001286456">
    <property type="component" value="Unassembled WGS sequence"/>
</dbReference>
<reference evidence="2" key="1">
    <citation type="journal article" date="2023" name="Mol. Phylogenet. Evol.">
        <title>Genome-scale phylogeny and comparative genomics of the fungal order Sordariales.</title>
        <authorList>
            <person name="Hensen N."/>
            <person name="Bonometti L."/>
            <person name="Westerberg I."/>
            <person name="Brannstrom I.O."/>
            <person name="Guillou S."/>
            <person name="Cros-Aarteil S."/>
            <person name="Calhoun S."/>
            <person name="Haridas S."/>
            <person name="Kuo A."/>
            <person name="Mondo S."/>
            <person name="Pangilinan J."/>
            <person name="Riley R."/>
            <person name="LaButti K."/>
            <person name="Andreopoulos B."/>
            <person name="Lipzen A."/>
            <person name="Chen C."/>
            <person name="Yan M."/>
            <person name="Daum C."/>
            <person name="Ng V."/>
            <person name="Clum A."/>
            <person name="Steindorff A."/>
            <person name="Ohm R.A."/>
            <person name="Martin F."/>
            <person name="Silar P."/>
            <person name="Natvig D.O."/>
            <person name="Lalanne C."/>
            <person name="Gautier V."/>
            <person name="Ament-Velasquez S.L."/>
            <person name="Kruys A."/>
            <person name="Hutchinson M.I."/>
            <person name="Powell A.J."/>
            <person name="Barry K."/>
            <person name="Miller A.N."/>
            <person name="Grigoriev I.V."/>
            <person name="Debuchy R."/>
            <person name="Gladieux P."/>
            <person name="Hiltunen Thoren M."/>
            <person name="Johannesson H."/>
        </authorList>
    </citation>
    <scope>NUCLEOTIDE SEQUENCE</scope>
    <source>
        <strain evidence="2">SMH4131-1</strain>
    </source>
</reference>
<sequence length="156" mass="17442">MRICRPTPFLIVAFLFPFFGRIRFVGRARWRREAWCFEARAKDNPTALQRTGMRGGEERGVGVPSSQGNLPRLKSHCVGRLPWHFPRACRARATHSGCYASPVSSTVTGRSSRQRGSIQSLSARLGKAERSGKVTENSPRSYGANLNPMPTRRKPT</sequence>
<keyword evidence="3" id="KW-1185">Reference proteome</keyword>
<comment type="caution">
    <text evidence="2">The sequence shown here is derived from an EMBL/GenBank/DDBJ whole genome shotgun (WGS) entry which is preliminary data.</text>
</comment>
<dbReference type="EMBL" id="JAUEPO010000002">
    <property type="protein sequence ID" value="KAK3332112.1"/>
    <property type="molecule type" value="Genomic_DNA"/>
</dbReference>
<name>A0AAE0IW87_9PEZI</name>
<reference evidence="2" key="2">
    <citation type="submission" date="2023-06" db="EMBL/GenBank/DDBJ databases">
        <authorList>
            <consortium name="Lawrence Berkeley National Laboratory"/>
            <person name="Haridas S."/>
            <person name="Hensen N."/>
            <person name="Bonometti L."/>
            <person name="Westerberg I."/>
            <person name="Brannstrom I.O."/>
            <person name="Guillou S."/>
            <person name="Cros-Aarteil S."/>
            <person name="Calhoun S."/>
            <person name="Kuo A."/>
            <person name="Mondo S."/>
            <person name="Pangilinan J."/>
            <person name="Riley R."/>
            <person name="Labutti K."/>
            <person name="Andreopoulos B."/>
            <person name="Lipzen A."/>
            <person name="Chen C."/>
            <person name="Yanf M."/>
            <person name="Daum C."/>
            <person name="Ng V."/>
            <person name="Clum A."/>
            <person name="Steindorff A."/>
            <person name="Ohm R."/>
            <person name="Martin F."/>
            <person name="Silar P."/>
            <person name="Natvig D."/>
            <person name="Lalanne C."/>
            <person name="Gautier V."/>
            <person name="Ament-Velasquez S.L."/>
            <person name="Kruys A."/>
            <person name="Hutchinson M.I."/>
            <person name="Powell A.J."/>
            <person name="Barry K."/>
            <person name="Miller A.N."/>
            <person name="Grigoriev I.V."/>
            <person name="Debuchy R."/>
            <person name="Gladieux P."/>
            <person name="Thoren M.H."/>
            <person name="Johannesson H."/>
        </authorList>
    </citation>
    <scope>NUCLEOTIDE SEQUENCE</scope>
    <source>
        <strain evidence="2">SMH4131-1</strain>
    </source>
</reference>
<evidence type="ECO:0000313" key="3">
    <source>
        <dbReference type="Proteomes" id="UP001286456"/>
    </source>
</evidence>
<dbReference type="AlphaFoldDB" id="A0AAE0IW87"/>
<accession>A0AAE0IW87</accession>
<evidence type="ECO:0000313" key="2">
    <source>
        <dbReference type="EMBL" id="KAK3332112.1"/>
    </source>
</evidence>
<feature type="compositionally biased region" description="Low complexity" evidence="1">
    <location>
        <begin position="109"/>
        <end position="122"/>
    </location>
</feature>
<feature type="region of interest" description="Disordered" evidence="1">
    <location>
        <begin position="99"/>
        <end position="156"/>
    </location>
</feature>
<protein>
    <submittedName>
        <fullName evidence="2">Uncharacterized protein</fullName>
    </submittedName>
</protein>
<proteinExistence type="predicted"/>
<evidence type="ECO:0000256" key="1">
    <source>
        <dbReference type="SAM" id="MobiDB-lite"/>
    </source>
</evidence>
<feature type="region of interest" description="Disordered" evidence="1">
    <location>
        <begin position="48"/>
        <end position="69"/>
    </location>
</feature>
<organism evidence="2 3">
    <name type="scientific">Cercophora scortea</name>
    <dbReference type="NCBI Taxonomy" id="314031"/>
    <lineage>
        <taxon>Eukaryota</taxon>
        <taxon>Fungi</taxon>
        <taxon>Dikarya</taxon>
        <taxon>Ascomycota</taxon>
        <taxon>Pezizomycotina</taxon>
        <taxon>Sordariomycetes</taxon>
        <taxon>Sordariomycetidae</taxon>
        <taxon>Sordariales</taxon>
        <taxon>Lasiosphaeriaceae</taxon>
        <taxon>Cercophora</taxon>
    </lineage>
</organism>